<sequence>MNRQSTEASSVCCCGAAGNQCKCAEIAQQNSKQIHTLSQIVVDVKMQNDEIIKWQRQHEQNPVPQETPEITQHTQESEEIIALIASKKDLGDFEQNLGSEDQFEEVKRKLRAKMKATETKARLHEALYLIFNRLFLVECSWSGRGGNGPKVAFRKHM</sequence>
<dbReference type="VEuPathDB" id="VectorBase:AQUA011990"/>
<dbReference type="EnsemblMetazoa" id="AQUA011990-RA">
    <property type="protein sequence ID" value="AQUA011990-PA"/>
    <property type="gene ID" value="AQUA011990"/>
</dbReference>
<feature type="domain" description="DUF4806" evidence="1">
    <location>
        <begin position="84"/>
        <end position="156"/>
    </location>
</feature>
<dbReference type="Pfam" id="PF16064">
    <property type="entry name" value="DUF4806"/>
    <property type="match status" value="1"/>
</dbReference>
<proteinExistence type="predicted"/>
<dbReference type="AlphaFoldDB" id="A0A182XQ38"/>
<name>A0A182XQ38_ANOQN</name>
<organism evidence="2 3">
    <name type="scientific">Anopheles quadriannulatus</name>
    <name type="common">Mosquito</name>
    <dbReference type="NCBI Taxonomy" id="34691"/>
    <lineage>
        <taxon>Eukaryota</taxon>
        <taxon>Metazoa</taxon>
        <taxon>Ecdysozoa</taxon>
        <taxon>Arthropoda</taxon>
        <taxon>Hexapoda</taxon>
        <taxon>Insecta</taxon>
        <taxon>Pterygota</taxon>
        <taxon>Neoptera</taxon>
        <taxon>Endopterygota</taxon>
        <taxon>Diptera</taxon>
        <taxon>Nematocera</taxon>
        <taxon>Culicoidea</taxon>
        <taxon>Culicidae</taxon>
        <taxon>Anophelinae</taxon>
        <taxon>Anopheles</taxon>
    </lineage>
</organism>
<reference evidence="2" key="1">
    <citation type="submission" date="2020-05" db="UniProtKB">
        <authorList>
            <consortium name="EnsemblMetazoa"/>
        </authorList>
    </citation>
    <scope>IDENTIFICATION</scope>
    <source>
        <strain evidence="2">SANGQUA</strain>
    </source>
</reference>
<accession>A0A182XQ38</accession>
<evidence type="ECO:0000259" key="1">
    <source>
        <dbReference type="Pfam" id="PF16064"/>
    </source>
</evidence>
<dbReference type="InterPro" id="IPR032071">
    <property type="entry name" value="DUF4806"/>
</dbReference>
<dbReference type="Proteomes" id="UP000076407">
    <property type="component" value="Unassembled WGS sequence"/>
</dbReference>
<evidence type="ECO:0000313" key="3">
    <source>
        <dbReference type="Proteomes" id="UP000076407"/>
    </source>
</evidence>
<keyword evidence="3" id="KW-1185">Reference proteome</keyword>
<evidence type="ECO:0000313" key="2">
    <source>
        <dbReference type="EnsemblMetazoa" id="AQUA011990-PA"/>
    </source>
</evidence>
<protein>
    <submittedName>
        <fullName evidence="2">DUF4806 domain-containing protein</fullName>
    </submittedName>
</protein>